<evidence type="ECO:0000256" key="10">
    <source>
        <dbReference type="ARBA" id="ARBA00023098"/>
    </source>
</evidence>
<evidence type="ECO:0000256" key="3">
    <source>
        <dbReference type="ARBA" id="ARBA00022516"/>
    </source>
</evidence>
<organism evidence="14 15">
    <name type="scientific">Carnobacterium antarcticum</name>
    <dbReference type="NCBI Taxonomy" id="2126436"/>
    <lineage>
        <taxon>Bacteria</taxon>
        <taxon>Bacillati</taxon>
        <taxon>Bacillota</taxon>
        <taxon>Bacilli</taxon>
        <taxon>Lactobacillales</taxon>
        <taxon>Carnobacteriaceae</taxon>
        <taxon>Carnobacterium</taxon>
    </lineage>
</organism>
<dbReference type="EC" id="2.7.1.-" evidence="14"/>
<dbReference type="InterPro" id="IPR005218">
    <property type="entry name" value="Diacylglycerol/lipid_kinase"/>
</dbReference>
<dbReference type="Gene3D" id="3.40.50.10330">
    <property type="entry name" value="Probable inorganic polyphosphate/atp-NAD kinase, domain 1"/>
    <property type="match status" value="1"/>
</dbReference>
<dbReference type="Gene3D" id="2.60.200.40">
    <property type="match status" value="1"/>
</dbReference>
<keyword evidence="15" id="KW-1185">Reference proteome</keyword>
<dbReference type="InterPro" id="IPR050187">
    <property type="entry name" value="Lipid_Phosphate_FormReg"/>
</dbReference>
<evidence type="ECO:0000256" key="9">
    <source>
        <dbReference type="ARBA" id="ARBA00022842"/>
    </source>
</evidence>
<feature type="domain" description="DAGKc" evidence="13">
    <location>
        <begin position="1"/>
        <end position="131"/>
    </location>
</feature>
<dbReference type="Proteomes" id="UP001597285">
    <property type="component" value="Unassembled WGS sequence"/>
</dbReference>
<keyword evidence="4 14" id="KW-0808">Transferase</keyword>
<name>A0ABW4NPW0_9LACT</name>
<dbReference type="PANTHER" id="PTHR12358">
    <property type="entry name" value="SPHINGOSINE KINASE"/>
    <property type="match status" value="1"/>
</dbReference>
<dbReference type="Pfam" id="PF19279">
    <property type="entry name" value="YegS_C"/>
    <property type="match status" value="1"/>
</dbReference>
<comment type="cofactor">
    <cofactor evidence="1">
        <name>Mg(2+)</name>
        <dbReference type="ChEBI" id="CHEBI:18420"/>
    </cofactor>
</comment>
<evidence type="ECO:0000313" key="14">
    <source>
        <dbReference type="EMBL" id="MFD1800175.1"/>
    </source>
</evidence>
<dbReference type="SUPFAM" id="SSF111331">
    <property type="entry name" value="NAD kinase/diacylglycerol kinase-like"/>
    <property type="match status" value="1"/>
</dbReference>
<sequence length="296" mass="31900">MSLAVLIINPSSGNEEGEQYALNAQATLEKMFDKLIVKKTEKAGDAKRFANEAAKDRVEAVFVMGGDGTINECVNGIAGEAYRPDFGFIPMGTANDLGHALGIPMDPAEAIAMLPTAAKCKIDVGKVNDDYFIDVIAIGSIPEAVQNVSTEQKTKLGFFAYILEGLKAAKKNKSYSFKLTLDEKTFSQEAELVLVALTNSVGGFSSLLPEAKADDGYLHLVLLKKTSLLKKLPLLLKLLKGETNDTRDVLYERFKTGQVAVSKKEKLGTNIDGDPGDDLPLTLEVLASHITVFVPS</sequence>
<dbReference type="NCBIfam" id="TIGR00147">
    <property type="entry name" value="YegS/Rv2252/BmrU family lipid kinase"/>
    <property type="match status" value="1"/>
</dbReference>
<dbReference type="InterPro" id="IPR001206">
    <property type="entry name" value="Diacylglycerol_kinase_cat_dom"/>
</dbReference>
<keyword evidence="11" id="KW-0594">Phospholipid biosynthesis</keyword>
<keyword evidence="3" id="KW-0444">Lipid biosynthesis</keyword>
<dbReference type="RefSeq" id="WP_058920095.1">
    <property type="nucleotide sequence ID" value="NZ_JBHSQC010000006.1"/>
</dbReference>
<accession>A0ABW4NPW0</accession>
<evidence type="ECO:0000259" key="13">
    <source>
        <dbReference type="PROSITE" id="PS50146"/>
    </source>
</evidence>
<keyword evidence="8" id="KW-0067">ATP-binding</keyword>
<evidence type="ECO:0000256" key="12">
    <source>
        <dbReference type="ARBA" id="ARBA00023264"/>
    </source>
</evidence>
<reference evidence="15" key="1">
    <citation type="journal article" date="2019" name="Int. J. Syst. Evol. Microbiol.">
        <title>The Global Catalogue of Microorganisms (GCM) 10K type strain sequencing project: providing services to taxonomists for standard genome sequencing and annotation.</title>
        <authorList>
            <consortium name="The Broad Institute Genomics Platform"/>
            <consortium name="The Broad Institute Genome Sequencing Center for Infectious Disease"/>
            <person name="Wu L."/>
            <person name="Ma J."/>
        </authorList>
    </citation>
    <scope>NUCLEOTIDE SEQUENCE [LARGE SCALE GENOMIC DNA]</scope>
    <source>
        <strain evidence="15">KCTC 42143</strain>
    </source>
</reference>
<keyword evidence="9" id="KW-0460">Magnesium</keyword>
<evidence type="ECO:0000256" key="11">
    <source>
        <dbReference type="ARBA" id="ARBA00023209"/>
    </source>
</evidence>
<evidence type="ECO:0000313" key="15">
    <source>
        <dbReference type="Proteomes" id="UP001597285"/>
    </source>
</evidence>
<gene>
    <name evidence="14" type="ORF">ACFSBK_10000</name>
</gene>
<comment type="similarity">
    <text evidence="2">Belongs to the diacylglycerol/lipid kinase family.</text>
</comment>
<keyword evidence="7 14" id="KW-0418">Kinase</keyword>
<evidence type="ECO:0000256" key="7">
    <source>
        <dbReference type="ARBA" id="ARBA00022777"/>
    </source>
</evidence>
<keyword evidence="5" id="KW-0479">Metal-binding</keyword>
<evidence type="ECO:0000256" key="8">
    <source>
        <dbReference type="ARBA" id="ARBA00022840"/>
    </source>
</evidence>
<protein>
    <submittedName>
        <fullName evidence="14">Diacylglycerol/lipid kinase family protein</fullName>
        <ecNumber evidence="14">2.7.1.-</ecNumber>
    </submittedName>
</protein>
<evidence type="ECO:0000256" key="5">
    <source>
        <dbReference type="ARBA" id="ARBA00022723"/>
    </source>
</evidence>
<dbReference type="Pfam" id="PF00781">
    <property type="entry name" value="DAGK_cat"/>
    <property type="match status" value="1"/>
</dbReference>
<dbReference type="PROSITE" id="PS50146">
    <property type="entry name" value="DAGK"/>
    <property type="match status" value="1"/>
</dbReference>
<dbReference type="PANTHER" id="PTHR12358:SF106">
    <property type="entry name" value="LIPID KINASE YEGS"/>
    <property type="match status" value="1"/>
</dbReference>
<proteinExistence type="inferred from homology"/>
<dbReference type="InterPro" id="IPR045540">
    <property type="entry name" value="YegS/DAGK_C"/>
</dbReference>
<keyword evidence="12" id="KW-1208">Phospholipid metabolism</keyword>
<dbReference type="InterPro" id="IPR017438">
    <property type="entry name" value="ATP-NAD_kinase_N"/>
</dbReference>
<evidence type="ECO:0000256" key="1">
    <source>
        <dbReference type="ARBA" id="ARBA00001946"/>
    </source>
</evidence>
<keyword evidence="6" id="KW-0547">Nucleotide-binding</keyword>
<dbReference type="InterPro" id="IPR016064">
    <property type="entry name" value="NAD/diacylglycerol_kinase_sf"/>
</dbReference>
<keyword evidence="10" id="KW-0443">Lipid metabolism</keyword>
<dbReference type="GO" id="GO:0016301">
    <property type="term" value="F:kinase activity"/>
    <property type="evidence" value="ECO:0007669"/>
    <property type="project" value="UniProtKB-KW"/>
</dbReference>
<dbReference type="SMART" id="SM00046">
    <property type="entry name" value="DAGKc"/>
    <property type="match status" value="1"/>
</dbReference>
<dbReference type="EMBL" id="JBHUFF010000018">
    <property type="protein sequence ID" value="MFD1800175.1"/>
    <property type="molecule type" value="Genomic_DNA"/>
</dbReference>
<evidence type="ECO:0000256" key="2">
    <source>
        <dbReference type="ARBA" id="ARBA00005983"/>
    </source>
</evidence>
<evidence type="ECO:0000256" key="6">
    <source>
        <dbReference type="ARBA" id="ARBA00022741"/>
    </source>
</evidence>
<comment type="caution">
    <text evidence="14">The sequence shown here is derived from an EMBL/GenBank/DDBJ whole genome shotgun (WGS) entry which is preliminary data.</text>
</comment>
<evidence type="ECO:0000256" key="4">
    <source>
        <dbReference type="ARBA" id="ARBA00022679"/>
    </source>
</evidence>